<dbReference type="Gene3D" id="1.10.10.10">
    <property type="entry name" value="Winged helix-like DNA-binding domain superfamily/Winged helix DNA-binding domain"/>
    <property type="match status" value="1"/>
</dbReference>
<protein>
    <recommendedName>
        <fullName evidence="1">HTH luxR-type domain-containing protein</fullName>
    </recommendedName>
</protein>
<dbReference type="Pfam" id="PF00196">
    <property type="entry name" value="GerE"/>
    <property type="match status" value="1"/>
</dbReference>
<accession>A0ABU0SXC2</accession>
<dbReference type="EMBL" id="JAUSZI010000002">
    <property type="protein sequence ID" value="MDQ1028203.1"/>
    <property type="molecule type" value="Genomic_DNA"/>
</dbReference>
<evidence type="ECO:0000259" key="1">
    <source>
        <dbReference type="PROSITE" id="PS50043"/>
    </source>
</evidence>
<dbReference type="Proteomes" id="UP001230328">
    <property type="component" value="Unassembled WGS sequence"/>
</dbReference>
<dbReference type="InterPro" id="IPR016032">
    <property type="entry name" value="Sig_transdc_resp-reg_C-effctor"/>
</dbReference>
<evidence type="ECO:0000313" key="3">
    <source>
        <dbReference type="Proteomes" id="UP001230328"/>
    </source>
</evidence>
<proteinExistence type="predicted"/>
<reference evidence="2 3" key="1">
    <citation type="submission" date="2023-07" db="EMBL/GenBank/DDBJ databases">
        <title>Comparative genomics of wheat-associated soil bacteria to identify genetic determinants of phenazine resistance.</title>
        <authorList>
            <person name="Mouncey N."/>
        </authorList>
    </citation>
    <scope>NUCLEOTIDE SEQUENCE [LARGE SCALE GENOMIC DNA]</scope>
    <source>
        <strain evidence="2 3">V2I4</strain>
    </source>
</reference>
<dbReference type="InterPro" id="IPR036388">
    <property type="entry name" value="WH-like_DNA-bd_sf"/>
</dbReference>
<name>A0ABU0SXC2_9ACTN</name>
<gene>
    <name evidence="2" type="ORF">QF035_005785</name>
</gene>
<dbReference type="SUPFAM" id="SSF46894">
    <property type="entry name" value="C-terminal effector domain of the bipartite response regulators"/>
    <property type="match status" value="1"/>
</dbReference>
<organism evidence="2 3">
    <name type="scientific">Streptomyces umbrinus</name>
    <dbReference type="NCBI Taxonomy" id="67370"/>
    <lineage>
        <taxon>Bacteria</taxon>
        <taxon>Bacillati</taxon>
        <taxon>Actinomycetota</taxon>
        <taxon>Actinomycetes</taxon>
        <taxon>Kitasatosporales</taxon>
        <taxon>Streptomycetaceae</taxon>
        <taxon>Streptomyces</taxon>
        <taxon>Streptomyces phaeochromogenes group</taxon>
    </lineage>
</organism>
<dbReference type="CDD" id="cd06170">
    <property type="entry name" value="LuxR_C_like"/>
    <property type="match status" value="1"/>
</dbReference>
<dbReference type="PROSITE" id="PS50043">
    <property type="entry name" value="HTH_LUXR_2"/>
    <property type="match status" value="1"/>
</dbReference>
<keyword evidence="3" id="KW-1185">Reference proteome</keyword>
<feature type="domain" description="HTH luxR-type" evidence="1">
    <location>
        <begin position="1"/>
        <end position="48"/>
    </location>
</feature>
<dbReference type="SMART" id="SM00421">
    <property type="entry name" value="HTH_LUXR"/>
    <property type="match status" value="1"/>
</dbReference>
<comment type="caution">
    <text evidence="2">The sequence shown here is derived from an EMBL/GenBank/DDBJ whole genome shotgun (WGS) entry which is preliminary data.</text>
</comment>
<evidence type="ECO:0000313" key="2">
    <source>
        <dbReference type="EMBL" id="MDQ1028203.1"/>
    </source>
</evidence>
<sequence>MAAGLANRQVARVLVISVKAVEFHLGRIYAKLGVPSRTSLAALPTGQEVALPGQDQGFPQVVPEVVSRHRRPSVCGTRHQTNRGEVFMADDKELEVTDIPSAKLKAVAQRVALEIQLAADKVAAHHADPRAYPLADQAGSVEQLLASRFRVLPEGQQKQAADKVMTELGGGAARQKRLGDLAKVDLKSKTGIEAQAGRLAFPQNLKFPVQELERMAKALTGEGTASAAAASGVELRNLELRIHRVKCVKETSEIGKDEIDLGGTSVDEDGDTKKVSAFRVKSFSSGVVQTYSPPRRFTSFSLTESSKVTFPKSYFCTFVLAEIDWGGLADFLNNLLDKVKEKVVTAVAAAIGGAIGASGGPVGIAVGIAVGFVVGQVFEWLKGLWGDDVFKPYTVSCVIHGLPNTFGGQDNSPDKTVTFSGHGGQYQLTYDWRKFN</sequence>
<dbReference type="InterPro" id="IPR000792">
    <property type="entry name" value="Tscrpt_reg_LuxR_C"/>
</dbReference>